<dbReference type="CDD" id="cd01918">
    <property type="entry name" value="HprK_C"/>
    <property type="match status" value="1"/>
</dbReference>
<dbReference type="GO" id="GO:0000155">
    <property type="term" value="F:phosphorelay sensor kinase activity"/>
    <property type="evidence" value="ECO:0007669"/>
    <property type="project" value="InterPro"/>
</dbReference>
<dbReference type="InterPro" id="IPR011104">
    <property type="entry name" value="Hpr_kin/Pase_C"/>
</dbReference>
<dbReference type="GO" id="GO:0005524">
    <property type="term" value="F:ATP binding"/>
    <property type="evidence" value="ECO:0007669"/>
    <property type="project" value="InterPro"/>
</dbReference>
<evidence type="ECO:0000313" key="3">
    <source>
        <dbReference type="Proteomes" id="UP000179145"/>
    </source>
</evidence>
<dbReference type="InterPro" id="IPR027417">
    <property type="entry name" value="P-loop_NTPase"/>
</dbReference>
<dbReference type="EMBL" id="CP014674">
    <property type="protein sequence ID" value="AOX17907.1"/>
    <property type="molecule type" value="Genomic_DNA"/>
</dbReference>
<reference evidence="2 3" key="1">
    <citation type="journal article" date="2016" name="Microb. Cell Fact.">
        <title>Dissection of exopolysaccharide biosynthesis in Kozakia baliensis.</title>
        <authorList>
            <person name="Brandt J.U."/>
            <person name="Jakob F."/>
            <person name="Behr J."/>
            <person name="Geissler A.J."/>
            <person name="Vogel R.F."/>
        </authorList>
    </citation>
    <scope>NUCLEOTIDE SEQUENCE [LARGE SCALE GENOMIC DNA]</scope>
    <source>
        <strain evidence="2 3">DSM 14400</strain>
    </source>
</reference>
<dbReference type="AlphaFoldDB" id="A0A1D8UWN2"/>
<dbReference type="Gene3D" id="3.40.50.300">
    <property type="entry name" value="P-loop containing nucleotide triphosphate hydrolases"/>
    <property type="match status" value="1"/>
</dbReference>
<dbReference type="Pfam" id="PF07475">
    <property type="entry name" value="Hpr_kinase_C"/>
    <property type="match status" value="1"/>
</dbReference>
<feature type="domain" description="HPr kinase/phosphorylase C-terminal" evidence="1">
    <location>
        <begin position="6"/>
        <end position="80"/>
    </location>
</feature>
<accession>A0A1D8UWN2</accession>
<evidence type="ECO:0000259" key="1">
    <source>
        <dbReference type="Pfam" id="PF07475"/>
    </source>
</evidence>
<gene>
    <name evidence="2" type="ORF">A0U89_13090</name>
</gene>
<protein>
    <recommendedName>
        <fullName evidence="1">HPr kinase/phosphorylase C-terminal domain-containing protein</fullName>
    </recommendedName>
</protein>
<dbReference type="SUPFAM" id="SSF53795">
    <property type="entry name" value="PEP carboxykinase-like"/>
    <property type="match status" value="1"/>
</dbReference>
<dbReference type="KEGG" id="kba:A0U89_13090"/>
<dbReference type="GO" id="GO:0006109">
    <property type="term" value="P:regulation of carbohydrate metabolic process"/>
    <property type="evidence" value="ECO:0007669"/>
    <property type="project" value="InterPro"/>
</dbReference>
<dbReference type="OrthoDB" id="8326226at2"/>
<sequence>MKAASFLHGSCAAWENGAVLLTGLSGSGKSDLLLRLVDAGFDLVADDQVVISPTTHAEYIASPPPTLAGLIEVRGLGILRLPYREAIPLRLHVALDFSPQTPRLPPETRHEQTGVWSLTLDPRRAGAVAIIRAALRCASGTYELMTGIDGDTIICHPFSSRPQSG</sequence>
<dbReference type="Proteomes" id="UP000179145">
    <property type="component" value="Chromosome"/>
</dbReference>
<name>A0A1D8UWN2_9PROT</name>
<organism evidence="2 3">
    <name type="scientific">Kozakia baliensis</name>
    <dbReference type="NCBI Taxonomy" id="153496"/>
    <lineage>
        <taxon>Bacteria</taxon>
        <taxon>Pseudomonadati</taxon>
        <taxon>Pseudomonadota</taxon>
        <taxon>Alphaproteobacteria</taxon>
        <taxon>Acetobacterales</taxon>
        <taxon>Acetobacteraceae</taxon>
        <taxon>Kozakia</taxon>
    </lineage>
</organism>
<dbReference type="RefSeq" id="WP_070403426.1">
    <property type="nucleotide sequence ID" value="NZ_BJVW01000005.1"/>
</dbReference>
<dbReference type="STRING" id="153496.A0U89_13090"/>
<proteinExistence type="predicted"/>
<keyword evidence="3" id="KW-1185">Reference proteome</keyword>
<evidence type="ECO:0000313" key="2">
    <source>
        <dbReference type="EMBL" id="AOX17907.1"/>
    </source>
</evidence>
<dbReference type="eggNOG" id="COG1493">
    <property type="taxonomic scope" value="Bacteria"/>
</dbReference>